<reference evidence="6 9" key="2">
    <citation type="submission" date="2019-11" db="EMBL/GenBank/DDBJ databases">
        <title>Draft genome sequences of five Paenibacillus species of dairy origin.</title>
        <authorList>
            <person name="Olajide A.M."/>
            <person name="Chen S."/>
            <person name="Lapointe G."/>
        </authorList>
    </citation>
    <scope>NUCLEOTIDE SEQUENCE [LARGE SCALE GENOMIC DNA]</scope>
    <source>
        <strain evidence="6 9">3CS1</strain>
    </source>
</reference>
<dbReference type="CDD" id="cd10917">
    <property type="entry name" value="CE4_NodB_like_6s_7s"/>
    <property type="match status" value="1"/>
</dbReference>
<feature type="compositionally biased region" description="Polar residues" evidence="3">
    <location>
        <begin position="53"/>
        <end position="72"/>
    </location>
</feature>
<dbReference type="GO" id="GO:0016798">
    <property type="term" value="F:hydrolase activity, acting on glycosyl bonds"/>
    <property type="evidence" value="ECO:0007669"/>
    <property type="project" value="UniProtKB-KW"/>
</dbReference>
<dbReference type="GO" id="GO:0046872">
    <property type="term" value="F:metal ion binding"/>
    <property type="evidence" value="ECO:0007669"/>
    <property type="project" value="UniProtKB-KW"/>
</dbReference>
<organism evidence="7 8">
    <name type="scientific">Paenibacillus campinasensis</name>
    <dbReference type="NCBI Taxonomy" id="66347"/>
    <lineage>
        <taxon>Bacteria</taxon>
        <taxon>Bacillati</taxon>
        <taxon>Bacillota</taxon>
        <taxon>Bacilli</taxon>
        <taxon>Bacillales</taxon>
        <taxon>Paenibacillaceae</taxon>
        <taxon>Paenibacillus</taxon>
    </lineage>
</organism>
<keyword evidence="2 7" id="KW-0378">Hydrolase</keyword>
<feature type="region of interest" description="Disordered" evidence="3">
    <location>
        <begin position="21"/>
        <end position="92"/>
    </location>
</feature>
<protein>
    <submittedName>
        <fullName evidence="6">Polysaccharide deacetylase family protein</fullName>
    </submittedName>
    <submittedName>
        <fullName evidence="7">Xylanase deacetylase</fullName>
    </submittedName>
</protein>
<keyword evidence="9" id="KW-1185">Reference proteome</keyword>
<dbReference type="PANTHER" id="PTHR10587">
    <property type="entry name" value="GLYCOSYL TRANSFERASE-RELATED"/>
    <property type="match status" value="1"/>
</dbReference>
<dbReference type="AlphaFoldDB" id="A0A268F2V6"/>
<keyword evidence="7" id="KW-0858">Xylan degradation</keyword>
<dbReference type="PANTHER" id="PTHR10587:SF133">
    <property type="entry name" value="CHITIN DEACETYLASE 1-RELATED"/>
    <property type="match status" value="1"/>
</dbReference>
<comment type="caution">
    <text evidence="7">The sequence shown here is derived from an EMBL/GenBank/DDBJ whole genome shotgun (WGS) entry which is preliminary data.</text>
</comment>
<evidence type="ECO:0000256" key="3">
    <source>
        <dbReference type="SAM" id="MobiDB-lite"/>
    </source>
</evidence>
<evidence type="ECO:0000313" key="6">
    <source>
        <dbReference type="EMBL" id="MUG64974.1"/>
    </source>
</evidence>
<keyword evidence="1" id="KW-0479">Metal-binding</keyword>
<dbReference type="GO" id="GO:0016810">
    <property type="term" value="F:hydrolase activity, acting on carbon-nitrogen (but not peptide) bonds"/>
    <property type="evidence" value="ECO:0007669"/>
    <property type="project" value="InterPro"/>
</dbReference>
<dbReference type="EMBL" id="WOAA01000001">
    <property type="protein sequence ID" value="MUG64974.1"/>
    <property type="molecule type" value="Genomic_DNA"/>
</dbReference>
<dbReference type="SUPFAM" id="SSF88713">
    <property type="entry name" value="Glycoside hydrolase/deacetylase"/>
    <property type="match status" value="1"/>
</dbReference>
<keyword evidence="7" id="KW-0624">Polysaccharide degradation</keyword>
<dbReference type="Proteomes" id="UP000215596">
    <property type="component" value="Unassembled WGS sequence"/>
</dbReference>
<dbReference type="Gene3D" id="3.20.20.370">
    <property type="entry name" value="Glycoside hydrolase/deacetylase"/>
    <property type="match status" value="1"/>
</dbReference>
<sequence>MGMKSSVLLLAACLLLTACGADSGKGSAPAPSPEAQQEQSSPGQMEKEKELNMNVNQDAASKEQMQNPSEPNEMQEAEQQPADPAPPGSEIASIQPQYHMNSVYRIVPNEESVPANTVLLTFDDGPKDEALIHRMIDILDKHDAKAIFFVNGYRVKANPELLRLIHERGQIIGNHSWDHIDLKKESPEVVRQQIVDVQNIVEETIGEKPKFFRPPFGSGGDAVKAIVEENGMLYMTWSNGSLDWESKYKNKPEAIIQNVLDQLHPGSNILMHELPWTADALDGLLTELEQQGYHFVHPESIELTIR</sequence>
<accession>A0A268F2V6</accession>
<dbReference type="InterPro" id="IPR011330">
    <property type="entry name" value="Glyco_hydro/deAcase_b/a-brl"/>
</dbReference>
<evidence type="ECO:0000256" key="4">
    <source>
        <dbReference type="SAM" id="SignalP"/>
    </source>
</evidence>
<dbReference type="EMBL" id="NPBY01000010">
    <property type="protein sequence ID" value="PAD79692.1"/>
    <property type="molecule type" value="Genomic_DNA"/>
</dbReference>
<proteinExistence type="predicted"/>
<evidence type="ECO:0000313" key="9">
    <source>
        <dbReference type="Proteomes" id="UP000435177"/>
    </source>
</evidence>
<name>A0A268F2V6_9BACL</name>
<evidence type="ECO:0000256" key="1">
    <source>
        <dbReference type="ARBA" id="ARBA00022723"/>
    </source>
</evidence>
<dbReference type="Pfam" id="PF01522">
    <property type="entry name" value="Polysacc_deac_1"/>
    <property type="match status" value="1"/>
</dbReference>
<dbReference type="OrthoDB" id="9806342at2"/>
<dbReference type="RefSeq" id="WP_095263488.1">
    <property type="nucleotide sequence ID" value="NZ_NPBY01000010.1"/>
</dbReference>
<dbReference type="Proteomes" id="UP000435177">
    <property type="component" value="Unassembled WGS sequence"/>
</dbReference>
<dbReference type="InterPro" id="IPR002509">
    <property type="entry name" value="NODB_dom"/>
</dbReference>
<keyword evidence="7" id="KW-0119">Carbohydrate metabolism</keyword>
<dbReference type="GO" id="GO:0016020">
    <property type="term" value="C:membrane"/>
    <property type="evidence" value="ECO:0007669"/>
    <property type="project" value="TreeGrafter"/>
</dbReference>
<evidence type="ECO:0000256" key="2">
    <source>
        <dbReference type="ARBA" id="ARBA00022801"/>
    </source>
</evidence>
<evidence type="ECO:0000313" key="8">
    <source>
        <dbReference type="Proteomes" id="UP000215596"/>
    </source>
</evidence>
<gene>
    <name evidence="7" type="ORF">CHH67_02940</name>
    <name evidence="6" type="ORF">GNP94_03010</name>
</gene>
<dbReference type="GO" id="GO:0045493">
    <property type="term" value="P:xylan catabolic process"/>
    <property type="evidence" value="ECO:0007669"/>
    <property type="project" value="UniProtKB-KW"/>
</dbReference>
<dbReference type="PROSITE" id="PS51257">
    <property type="entry name" value="PROKAR_LIPOPROTEIN"/>
    <property type="match status" value="1"/>
</dbReference>
<dbReference type="InterPro" id="IPR050248">
    <property type="entry name" value="Polysacc_deacetylase_ArnD"/>
</dbReference>
<feature type="compositionally biased region" description="Polar residues" evidence="3">
    <location>
        <begin position="34"/>
        <end position="43"/>
    </location>
</feature>
<feature type="signal peptide" evidence="4">
    <location>
        <begin position="1"/>
        <end position="20"/>
    </location>
</feature>
<keyword evidence="7" id="KW-0326">Glycosidase</keyword>
<reference evidence="7 8" key="1">
    <citation type="submission" date="2017-07" db="EMBL/GenBank/DDBJ databases">
        <title>Isolation and whole genome analysis of endospore-forming bacteria from heroin.</title>
        <authorList>
            <person name="Kalinowski J."/>
            <person name="Ahrens B."/>
            <person name="Al-Dilaimi A."/>
            <person name="Winkler A."/>
            <person name="Wibberg D."/>
            <person name="Schleenbecker U."/>
            <person name="Ruckert C."/>
            <person name="Wolfel R."/>
            <person name="Grass G."/>
        </authorList>
    </citation>
    <scope>NUCLEOTIDE SEQUENCE [LARGE SCALE GENOMIC DNA]</scope>
    <source>
        <strain evidence="7 8">7537-G1</strain>
    </source>
</reference>
<evidence type="ECO:0000259" key="5">
    <source>
        <dbReference type="PROSITE" id="PS51677"/>
    </source>
</evidence>
<evidence type="ECO:0000313" key="7">
    <source>
        <dbReference type="EMBL" id="PAD79692.1"/>
    </source>
</evidence>
<feature type="domain" description="NodB homology" evidence="5">
    <location>
        <begin position="116"/>
        <end position="296"/>
    </location>
</feature>
<keyword evidence="4" id="KW-0732">Signal</keyword>
<feature type="chain" id="PRO_5039673025" evidence="4">
    <location>
        <begin position="21"/>
        <end position="306"/>
    </location>
</feature>
<dbReference type="PROSITE" id="PS51677">
    <property type="entry name" value="NODB"/>
    <property type="match status" value="1"/>
</dbReference>